<dbReference type="InterPro" id="IPR057290">
    <property type="entry name" value="CHX17_C"/>
</dbReference>
<organism evidence="7 8">
    <name type="scientific">Kingdonia uniflora</name>
    <dbReference type="NCBI Taxonomy" id="39325"/>
    <lineage>
        <taxon>Eukaryota</taxon>
        <taxon>Viridiplantae</taxon>
        <taxon>Streptophyta</taxon>
        <taxon>Embryophyta</taxon>
        <taxon>Tracheophyta</taxon>
        <taxon>Spermatophyta</taxon>
        <taxon>Magnoliopsida</taxon>
        <taxon>Ranunculales</taxon>
        <taxon>Circaeasteraceae</taxon>
        <taxon>Kingdonia</taxon>
    </lineage>
</organism>
<dbReference type="Pfam" id="PF23256">
    <property type="entry name" value="CHX17_2nd"/>
    <property type="match status" value="1"/>
</dbReference>
<evidence type="ECO:0000259" key="5">
    <source>
        <dbReference type="Pfam" id="PF23256"/>
    </source>
</evidence>
<dbReference type="Proteomes" id="UP000541444">
    <property type="component" value="Unassembled WGS sequence"/>
</dbReference>
<dbReference type="Pfam" id="PF23259">
    <property type="entry name" value="CHX17_C"/>
    <property type="match status" value="1"/>
</dbReference>
<evidence type="ECO:0000256" key="2">
    <source>
        <dbReference type="ARBA" id="ARBA00022538"/>
    </source>
</evidence>
<dbReference type="EMBL" id="JACGCM010000304">
    <property type="protein sequence ID" value="KAF6174092.1"/>
    <property type="molecule type" value="Genomic_DNA"/>
</dbReference>
<evidence type="ECO:0000259" key="6">
    <source>
        <dbReference type="Pfam" id="PF23259"/>
    </source>
</evidence>
<evidence type="ECO:0000256" key="4">
    <source>
        <dbReference type="ARBA" id="ARBA00023065"/>
    </source>
</evidence>
<name>A0A7J7P494_9MAGN</name>
<dbReference type="GO" id="GO:0006813">
    <property type="term" value="P:potassium ion transport"/>
    <property type="evidence" value="ECO:0007669"/>
    <property type="project" value="UniProtKB-KW"/>
</dbReference>
<sequence length="127" mass="14321">MHDDVCSLALKKRSLLVIISFHKQWLIEGTIESSNVVRNLNLHVLGKAPCSVEILIDHRHMGSSRSLLPSTLLYCVVVLFFGGADDREALSYARRMLEQQNITLTAIQFSSRDGGEVMERMLRYGCV</sequence>
<evidence type="ECO:0000313" key="7">
    <source>
        <dbReference type="EMBL" id="KAF6174092.1"/>
    </source>
</evidence>
<dbReference type="InterPro" id="IPR057291">
    <property type="entry name" value="CHX17_2nd"/>
</dbReference>
<dbReference type="PANTHER" id="PTHR32468">
    <property type="entry name" value="CATION/H + ANTIPORTER"/>
    <property type="match status" value="1"/>
</dbReference>
<accession>A0A7J7P494</accession>
<keyword evidence="1" id="KW-0813">Transport</keyword>
<gene>
    <name evidence="7" type="ORF">GIB67_020274</name>
</gene>
<keyword evidence="2" id="KW-0633">Potassium transport</keyword>
<evidence type="ECO:0000256" key="1">
    <source>
        <dbReference type="ARBA" id="ARBA00022448"/>
    </source>
</evidence>
<protein>
    <submittedName>
        <fullName evidence="7">Uncharacterized protein</fullName>
    </submittedName>
</protein>
<dbReference type="GO" id="GO:0098662">
    <property type="term" value="P:inorganic cation transmembrane transport"/>
    <property type="evidence" value="ECO:0007669"/>
    <property type="project" value="TreeGrafter"/>
</dbReference>
<reference evidence="7 8" key="1">
    <citation type="journal article" date="2020" name="IScience">
        <title>Genome Sequencing of the Endangered Kingdonia uniflora (Circaeasteraceae, Ranunculales) Reveals Potential Mechanisms of Evolutionary Specialization.</title>
        <authorList>
            <person name="Sun Y."/>
            <person name="Deng T."/>
            <person name="Zhang A."/>
            <person name="Moore M.J."/>
            <person name="Landis J.B."/>
            <person name="Lin N."/>
            <person name="Zhang H."/>
            <person name="Zhang X."/>
            <person name="Huang J."/>
            <person name="Zhang X."/>
            <person name="Sun H."/>
            <person name="Wang H."/>
        </authorList>
    </citation>
    <scope>NUCLEOTIDE SEQUENCE [LARGE SCALE GENOMIC DNA]</scope>
    <source>
        <strain evidence="7">TB1705</strain>
        <tissue evidence="7">Leaf</tissue>
    </source>
</reference>
<dbReference type="OrthoDB" id="1938353at2759"/>
<feature type="domain" description="Cation/H(+) antiporter C-terminal" evidence="6">
    <location>
        <begin position="75"/>
        <end position="112"/>
    </location>
</feature>
<dbReference type="GO" id="GO:0006885">
    <property type="term" value="P:regulation of pH"/>
    <property type="evidence" value="ECO:0007669"/>
    <property type="project" value="TreeGrafter"/>
</dbReference>
<evidence type="ECO:0000313" key="8">
    <source>
        <dbReference type="Proteomes" id="UP000541444"/>
    </source>
</evidence>
<dbReference type="AlphaFoldDB" id="A0A7J7P494"/>
<evidence type="ECO:0000256" key="3">
    <source>
        <dbReference type="ARBA" id="ARBA00022958"/>
    </source>
</evidence>
<keyword evidence="3" id="KW-0630">Potassium</keyword>
<dbReference type="InterPro" id="IPR050794">
    <property type="entry name" value="CPA2_transporter"/>
</dbReference>
<proteinExistence type="predicted"/>
<comment type="caution">
    <text evidence="7">The sequence shown here is derived from an EMBL/GenBank/DDBJ whole genome shotgun (WGS) entry which is preliminary data.</text>
</comment>
<dbReference type="PANTHER" id="PTHR32468:SF164">
    <property type="entry name" value="OS05G0485000 PROTEIN"/>
    <property type="match status" value="1"/>
</dbReference>
<keyword evidence="4" id="KW-0406">Ion transport</keyword>
<feature type="domain" description="Cation/H(+) antiporter central" evidence="5">
    <location>
        <begin position="1"/>
        <end position="62"/>
    </location>
</feature>
<keyword evidence="8" id="KW-1185">Reference proteome</keyword>
<dbReference type="GO" id="GO:0012505">
    <property type="term" value="C:endomembrane system"/>
    <property type="evidence" value="ECO:0007669"/>
    <property type="project" value="TreeGrafter"/>
</dbReference>